<dbReference type="AlphaFoldDB" id="A0A6A5H7F9"/>
<gene>
    <name evidence="7" type="ORF">GCK72_011320</name>
</gene>
<evidence type="ECO:0000259" key="6">
    <source>
        <dbReference type="PROSITE" id="PS50089"/>
    </source>
</evidence>
<feature type="domain" description="RING-type" evidence="6">
    <location>
        <begin position="114"/>
        <end position="169"/>
    </location>
</feature>
<dbReference type="PROSITE" id="PS50089">
    <property type="entry name" value="ZF_RING_2"/>
    <property type="match status" value="2"/>
</dbReference>
<keyword evidence="3" id="KW-0862">Zinc</keyword>
<keyword evidence="5" id="KW-0472">Membrane</keyword>
<dbReference type="InterPro" id="IPR013083">
    <property type="entry name" value="Znf_RING/FYVE/PHD"/>
</dbReference>
<dbReference type="InterPro" id="IPR052667">
    <property type="entry name" value="E3_ubiquitin-ligase_RING"/>
</dbReference>
<sequence length="463" mass="53158">MYTVTVSVAGLCLEGIRYVHRILKGNEVKRCKNELLIGYMAVILWAMRSRYLLFYSGYDKKVEISATYRSLVEQEQEPEIQDDGQNEEDHSLEAPHELLRNMEQLMKTPSGYECKICLVEYSTTRIPRMLSACGHTVCEKCAGQLLEHSVSRAVSFSMSMWIIQCPFCREVYAFFGEILLCGLVFEIDKAKLHKIELLIGNGVAILCPIVPTFLMRSLKIDEKEMYLTQFILLGSALVFFYLPYLRSSHYNLPTPFRKIHKLLLVTHGAIIYFLVENQKADGICFMQAVMWLLSFVGIHEFWSIYRTDLRLCQNFAKDNYPILVIDYNGKLHVAERLVDLKDRPTQGTQNFIDRLFARTSASTPARLPVAPEAPPAQDTQNLVRQQLRLECNICLEDYSKTRVPRILKECGHSICDVCVGRLQNIVDNFLFVICPTCQRSTYTIGSELPKNYALIELMEKLGH</sequence>
<dbReference type="InterPro" id="IPR017907">
    <property type="entry name" value="Znf_RING_CS"/>
</dbReference>
<feature type="transmembrane region" description="Helical" evidence="5">
    <location>
        <begin position="197"/>
        <end position="214"/>
    </location>
</feature>
<dbReference type="PANTHER" id="PTHR47156">
    <property type="entry name" value="PROTEIN CBG20824"/>
    <property type="match status" value="1"/>
</dbReference>
<evidence type="ECO:0000256" key="5">
    <source>
        <dbReference type="SAM" id="Phobius"/>
    </source>
</evidence>
<keyword evidence="2 4" id="KW-0863">Zinc-finger</keyword>
<dbReference type="SMART" id="SM00184">
    <property type="entry name" value="RING"/>
    <property type="match status" value="2"/>
</dbReference>
<dbReference type="InterPro" id="IPR001841">
    <property type="entry name" value="Znf_RING"/>
</dbReference>
<accession>A0A6A5H7F9</accession>
<dbReference type="Gene3D" id="3.30.40.10">
    <property type="entry name" value="Zinc/RING finger domain, C3HC4 (zinc finger)"/>
    <property type="match status" value="2"/>
</dbReference>
<dbReference type="Pfam" id="PF14634">
    <property type="entry name" value="zf-RING_5"/>
    <property type="match status" value="2"/>
</dbReference>
<feature type="transmembrane region" description="Helical" evidence="5">
    <location>
        <begin position="226"/>
        <end position="244"/>
    </location>
</feature>
<organism evidence="7 8">
    <name type="scientific">Caenorhabditis remanei</name>
    <name type="common">Caenorhabditis vulgaris</name>
    <dbReference type="NCBI Taxonomy" id="31234"/>
    <lineage>
        <taxon>Eukaryota</taxon>
        <taxon>Metazoa</taxon>
        <taxon>Ecdysozoa</taxon>
        <taxon>Nematoda</taxon>
        <taxon>Chromadorea</taxon>
        <taxon>Rhabditida</taxon>
        <taxon>Rhabditina</taxon>
        <taxon>Rhabditomorpha</taxon>
        <taxon>Rhabditoidea</taxon>
        <taxon>Rhabditidae</taxon>
        <taxon>Peloderinae</taxon>
        <taxon>Caenorhabditis</taxon>
    </lineage>
</organism>
<dbReference type="SUPFAM" id="SSF57850">
    <property type="entry name" value="RING/U-box"/>
    <property type="match status" value="2"/>
</dbReference>
<comment type="caution">
    <text evidence="7">The sequence shown here is derived from an EMBL/GenBank/DDBJ whole genome shotgun (WGS) entry which is preliminary data.</text>
</comment>
<dbReference type="RefSeq" id="XP_053587946.1">
    <property type="nucleotide sequence ID" value="XM_053728369.1"/>
</dbReference>
<dbReference type="EMBL" id="WUAV01000003">
    <property type="protein sequence ID" value="KAF1763055.1"/>
    <property type="molecule type" value="Genomic_DNA"/>
</dbReference>
<evidence type="ECO:0000256" key="3">
    <source>
        <dbReference type="ARBA" id="ARBA00022833"/>
    </source>
</evidence>
<dbReference type="PROSITE" id="PS00518">
    <property type="entry name" value="ZF_RING_1"/>
    <property type="match status" value="2"/>
</dbReference>
<keyword evidence="5" id="KW-1133">Transmembrane helix</keyword>
<dbReference type="CTD" id="78775160"/>
<proteinExistence type="predicted"/>
<evidence type="ECO:0000256" key="2">
    <source>
        <dbReference type="ARBA" id="ARBA00022771"/>
    </source>
</evidence>
<evidence type="ECO:0000256" key="4">
    <source>
        <dbReference type="PROSITE-ProRule" id="PRU00175"/>
    </source>
</evidence>
<name>A0A6A5H7F9_CAERE</name>
<feature type="transmembrane region" description="Helical" evidence="5">
    <location>
        <begin position="282"/>
        <end position="305"/>
    </location>
</feature>
<evidence type="ECO:0000313" key="8">
    <source>
        <dbReference type="Proteomes" id="UP000483820"/>
    </source>
</evidence>
<reference evidence="7 8" key="1">
    <citation type="submission" date="2019-12" db="EMBL/GenBank/DDBJ databases">
        <title>Chromosome-level assembly of the Caenorhabditis remanei genome.</title>
        <authorList>
            <person name="Teterina A.A."/>
            <person name="Willis J.H."/>
            <person name="Phillips P.C."/>
        </authorList>
    </citation>
    <scope>NUCLEOTIDE SEQUENCE [LARGE SCALE GENOMIC DNA]</scope>
    <source>
        <strain evidence="7 8">PX506</strain>
        <tissue evidence="7">Whole organism</tissue>
    </source>
</reference>
<dbReference type="Proteomes" id="UP000483820">
    <property type="component" value="Chromosome III"/>
</dbReference>
<dbReference type="KEGG" id="crq:GCK72_011320"/>
<feature type="domain" description="RING-type" evidence="6">
    <location>
        <begin position="391"/>
        <end position="438"/>
    </location>
</feature>
<keyword evidence="1" id="KW-0479">Metal-binding</keyword>
<dbReference type="GO" id="GO:0008270">
    <property type="term" value="F:zinc ion binding"/>
    <property type="evidence" value="ECO:0007669"/>
    <property type="project" value="UniProtKB-KW"/>
</dbReference>
<keyword evidence="5" id="KW-0812">Transmembrane</keyword>
<dbReference type="PANTHER" id="PTHR47156:SF7">
    <property type="entry name" value="RING-TYPE DOMAIN-CONTAINING PROTEIN"/>
    <property type="match status" value="1"/>
</dbReference>
<feature type="transmembrane region" description="Helical" evidence="5">
    <location>
        <begin position="259"/>
        <end position="275"/>
    </location>
</feature>
<evidence type="ECO:0000256" key="1">
    <source>
        <dbReference type="ARBA" id="ARBA00022723"/>
    </source>
</evidence>
<protein>
    <recommendedName>
        <fullName evidence="6">RING-type domain-containing protein</fullName>
    </recommendedName>
</protein>
<dbReference type="GeneID" id="78775160"/>
<evidence type="ECO:0000313" key="7">
    <source>
        <dbReference type="EMBL" id="KAF1763055.1"/>
    </source>
</evidence>